<proteinExistence type="predicted"/>
<organism evidence="1 2">
    <name type="scientific">Caenorhabditis japonica</name>
    <dbReference type="NCBI Taxonomy" id="281687"/>
    <lineage>
        <taxon>Eukaryota</taxon>
        <taxon>Metazoa</taxon>
        <taxon>Ecdysozoa</taxon>
        <taxon>Nematoda</taxon>
        <taxon>Chromadorea</taxon>
        <taxon>Rhabditida</taxon>
        <taxon>Rhabditina</taxon>
        <taxon>Rhabditomorpha</taxon>
        <taxon>Rhabditoidea</taxon>
        <taxon>Rhabditidae</taxon>
        <taxon>Peloderinae</taxon>
        <taxon>Caenorhabditis</taxon>
    </lineage>
</organism>
<dbReference type="EnsemblMetazoa" id="CJA41349.1">
    <property type="protein sequence ID" value="CJA41349.1"/>
    <property type="gene ID" value="WBGene00217197"/>
</dbReference>
<dbReference type="Proteomes" id="UP000005237">
    <property type="component" value="Unassembled WGS sequence"/>
</dbReference>
<dbReference type="AlphaFoldDB" id="A0A8R1IUQ2"/>
<name>A0A8R1IUQ2_CAEJA</name>
<accession>A0A8R1IUQ2</accession>
<evidence type="ECO:0000313" key="1">
    <source>
        <dbReference type="EnsemblMetazoa" id="CJA41349.1"/>
    </source>
</evidence>
<keyword evidence="2" id="KW-1185">Reference proteome</keyword>
<evidence type="ECO:0000313" key="2">
    <source>
        <dbReference type="Proteomes" id="UP000005237"/>
    </source>
</evidence>
<reference evidence="2" key="1">
    <citation type="submission" date="2010-08" db="EMBL/GenBank/DDBJ databases">
        <authorList>
            <consortium name="Caenorhabditis japonica Sequencing Consortium"/>
            <person name="Wilson R.K."/>
        </authorList>
    </citation>
    <scope>NUCLEOTIDE SEQUENCE [LARGE SCALE GENOMIC DNA]</scope>
    <source>
        <strain evidence="2">DF5081</strain>
    </source>
</reference>
<sequence length="82" mass="9058">MKSCDGTGVFFEQRKTAPCLESSVYRQKRSLTKSRSSGRAGTTRSAIFAIIQVISPVVYSYQEVAEFYEIIEEALVVAASTI</sequence>
<reference evidence="1" key="2">
    <citation type="submission" date="2022-06" db="UniProtKB">
        <authorList>
            <consortium name="EnsemblMetazoa"/>
        </authorList>
    </citation>
    <scope>IDENTIFICATION</scope>
    <source>
        <strain evidence="1">DF5081</strain>
    </source>
</reference>
<protein>
    <submittedName>
        <fullName evidence="1">Uncharacterized protein</fullName>
    </submittedName>
</protein>